<gene>
    <name evidence="5" type="ORF">GCM10009559_55940</name>
</gene>
<dbReference type="InterPro" id="IPR028082">
    <property type="entry name" value="Peripla_BP_I"/>
</dbReference>
<comment type="similarity">
    <text evidence="2">Belongs to the bacterial solute-binding protein 2 family.</text>
</comment>
<proteinExistence type="inferred from homology"/>
<name>A0ABN1N7Y3_9PSEU</name>
<dbReference type="EMBL" id="BAAAHP010000177">
    <property type="protein sequence ID" value="GAA0896749.1"/>
    <property type="molecule type" value="Genomic_DNA"/>
</dbReference>
<evidence type="ECO:0000256" key="1">
    <source>
        <dbReference type="ARBA" id="ARBA00004196"/>
    </source>
</evidence>
<organism evidence="5 6">
    <name type="scientific">Pseudonocardia zijingensis</name>
    <dbReference type="NCBI Taxonomy" id="153376"/>
    <lineage>
        <taxon>Bacteria</taxon>
        <taxon>Bacillati</taxon>
        <taxon>Actinomycetota</taxon>
        <taxon>Actinomycetes</taxon>
        <taxon>Pseudonocardiales</taxon>
        <taxon>Pseudonocardiaceae</taxon>
        <taxon>Pseudonocardia</taxon>
    </lineage>
</organism>
<evidence type="ECO:0000256" key="2">
    <source>
        <dbReference type="ARBA" id="ARBA00007639"/>
    </source>
</evidence>
<dbReference type="RefSeq" id="WP_343944599.1">
    <property type="nucleotide sequence ID" value="NZ_BAAAHP010000177.1"/>
</dbReference>
<dbReference type="Gene3D" id="3.40.50.2300">
    <property type="match status" value="2"/>
</dbReference>
<dbReference type="PANTHER" id="PTHR46847:SF1">
    <property type="entry name" value="D-ALLOSE-BINDING PERIPLASMIC PROTEIN-RELATED"/>
    <property type="match status" value="1"/>
</dbReference>
<reference evidence="5 6" key="1">
    <citation type="journal article" date="2019" name="Int. J. Syst. Evol. Microbiol.">
        <title>The Global Catalogue of Microorganisms (GCM) 10K type strain sequencing project: providing services to taxonomists for standard genome sequencing and annotation.</title>
        <authorList>
            <consortium name="The Broad Institute Genomics Platform"/>
            <consortium name="The Broad Institute Genome Sequencing Center for Infectious Disease"/>
            <person name="Wu L."/>
            <person name="Ma J."/>
        </authorList>
    </citation>
    <scope>NUCLEOTIDE SEQUENCE [LARGE SCALE GENOMIC DNA]</scope>
    <source>
        <strain evidence="5 6">JCM 11117</strain>
    </source>
</reference>
<feature type="domain" description="Periplasmic binding protein" evidence="4">
    <location>
        <begin position="60"/>
        <end position="299"/>
    </location>
</feature>
<dbReference type="SUPFAM" id="SSF53822">
    <property type="entry name" value="Periplasmic binding protein-like I"/>
    <property type="match status" value="1"/>
</dbReference>
<evidence type="ECO:0000313" key="5">
    <source>
        <dbReference type="EMBL" id="GAA0896749.1"/>
    </source>
</evidence>
<comment type="subcellular location">
    <subcellularLocation>
        <location evidence="1">Cell envelope</location>
    </subcellularLocation>
</comment>
<dbReference type="InterPro" id="IPR025997">
    <property type="entry name" value="SBP_2_dom"/>
</dbReference>
<evidence type="ECO:0000256" key="3">
    <source>
        <dbReference type="ARBA" id="ARBA00022729"/>
    </source>
</evidence>
<evidence type="ECO:0000259" key="4">
    <source>
        <dbReference type="Pfam" id="PF13407"/>
    </source>
</evidence>
<accession>A0ABN1N7Y3</accession>
<keyword evidence="6" id="KW-1185">Reference proteome</keyword>
<comment type="caution">
    <text evidence="5">The sequence shown here is derived from an EMBL/GenBank/DDBJ whole genome shotgun (WGS) entry which is preliminary data.</text>
</comment>
<dbReference type="PANTHER" id="PTHR46847">
    <property type="entry name" value="D-ALLOSE-BINDING PERIPLASMIC PROTEIN-RELATED"/>
    <property type="match status" value="1"/>
</dbReference>
<dbReference type="CDD" id="cd01536">
    <property type="entry name" value="PBP1_ABC_sugar_binding-like"/>
    <property type="match status" value="1"/>
</dbReference>
<sequence length="327" mass="33953">MSHRTSTPSTVNRLGAVLVAVLVLALSACGGAASSGGESAQRTIAISFPNYARTPALQVEMEAAEERAAARGYRLVLDDPGSDLDKQVSTIQTWIPQRYAAIIAVALDAKALEGVAKQATAAGVKWITYGSALQNQTGEVDMQQQAGGRVLGEMAATWFNEQRGGTGKVAIFGYDEGEWARARVEGIEAALREKAPRVEVVARQNALSETEGVDAAANLLQAHPDLNGFLAVEDSATFGALKALPDPKSPDMFLGGMDGTKESLETIAAGDTAYRASAALDLVAIGAGMVDVAANAAEGTGPTTYSVSYLPATAGSPELEQALARWA</sequence>
<evidence type="ECO:0000313" key="6">
    <source>
        <dbReference type="Proteomes" id="UP001499967"/>
    </source>
</evidence>
<dbReference type="Proteomes" id="UP001499967">
    <property type="component" value="Unassembled WGS sequence"/>
</dbReference>
<dbReference type="PROSITE" id="PS51257">
    <property type="entry name" value="PROKAR_LIPOPROTEIN"/>
    <property type="match status" value="1"/>
</dbReference>
<keyword evidence="3" id="KW-0732">Signal</keyword>
<dbReference type="Pfam" id="PF13407">
    <property type="entry name" value="Peripla_BP_4"/>
    <property type="match status" value="1"/>
</dbReference>
<protein>
    <recommendedName>
        <fullName evidence="4">Periplasmic binding protein domain-containing protein</fullName>
    </recommendedName>
</protein>